<organism evidence="1 2">
    <name type="scientific">Trachymyrmex cornetzi</name>
    <dbReference type="NCBI Taxonomy" id="471704"/>
    <lineage>
        <taxon>Eukaryota</taxon>
        <taxon>Metazoa</taxon>
        <taxon>Ecdysozoa</taxon>
        <taxon>Arthropoda</taxon>
        <taxon>Hexapoda</taxon>
        <taxon>Insecta</taxon>
        <taxon>Pterygota</taxon>
        <taxon>Neoptera</taxon>
        <taxon>Endopterygota</taxon>
        <taxon>Hymenoptera</taxon>
        <taxon>Apocrita</taxon>
        <taxon>Aculeata</taxon>
        <taxon>Formicoidea</taxon>
        <taxon>Formicidae</taxon>
        <taxon>Myrmicinae</taxon>
        <taxon>Trachymyrmex</taxon>
    </lineage>
</organism>
<sequence length="56" mass="6152">SRLNLIPSIVWQHRNYVAGAAQPVSGKSVDNGFIVGLNRETLITTLTLSKTTRNRS</sequence>
<name>A0A195DSN0_9HYME</name>
<protein>
    <submittedName>
        <fullName evidence="1">Uncharacterized protein</fullName>
    </submittedName>
</protein>
<keyword evidence="2" id="KW-1185">Reference proteome</keyword>
<dbReference type="AlphaFoldDB" id="A0A195DSN0"/>
<evidence type="ECO:0000313" key="2">
    <source>
        <dbReference type="Proteomes" id="UP000078492"/>
    </source>
</evidence>
<dbReference type="Proteomes" id="UP000078492">
    <property type="component" value="Unassembled WGS sequence"/>
</dbReference>
<proteinExistence type="predicted"/>
<evidence type="ECO:0000313" key="1">
    <source>
        <dbReference type="EMBL" id="KYN15861.1"/>
    </source>
</evidence>
<dbReference type="EMBL" id="KQ980489">
    <property type="protein sequence ID" value="KYN15861.1"/>
    <property type="molecule type" value="Genomic_DNA"/>
</dbReference>
<accession>A0A195DSN0</accession>
<reference evidence="1 2" key="1">
    <citation type="submission" date="2015-09" db="EMBL/GenBank/DDBJ databases">
        <title>Trachymyrmex cornetzi WGS genome.</title>
        <authorList>
            <person name="Nygaard S."/>
            <person name="Hu H."/>
            <person name="Boomsma J."/>
            <person name="Zhang G."/>
        </authorList>
    </citation>
    <scope>NUCLEOTIDE SEQUENCE [LARGE SCALE GENOMIC DNA]</scope>
    <source>
        <strain evidence="1">Tcor2-1</strain>
        <tissue evidence="1">Whole body</tissue>
    </source>
</reference>
<gene>
    <name evidence="1" type="ORF">ALC57_11942</name>
</gene>
<feature type="non-terminal residue" evidence="1">
    <location>
        <position position="1"/>
    </location>
</feature>